<gene>
    <name evidence="1" type="ORF">PanWU01x14_002120</name>
</gene>
<evidence type="ECO:0000313" key="1">
    <source>
        <dbReference type="EMBL" id="PON80656.1"/>
    </source>
</evidence>
<reference evidence="2" key="1">
    <citation type="submission" date="2016-06" db="EMBL/GenBank/DDBJ databases">
        <title>Parallel loss of symbiosis genes in relatives of nitrogen-fixing non-legume Parasponia.</title>
        <authorList>
            <person name="Van Velzen R."/>
            <person name="Holmer R."/>
            <person name="Bu F."/>
            <person name="Rutten L."/>
            <person name="Van Zeijl A."/>
            <person name="Liu W."/>
            <person name="Santuari L."/>
            <person name="Cao Q."/>
            <person name="Sharma T."/>
            <person name="Shen D."/>
            <person name="Roswanjaya Y."/>
            <person name="Wardhani T."/>
            <person name="Kalhor M.S."/>
            <person name="Jansen J."/>
            <person name="Van den Hoogen J."/>
            <person name="Gungor B."/>
            <person name="Hartog M."/>
            <person name="Hontelez J."/>
            <person name="Verver J."/>
            <person name="Yang W.-C."/>
            <person name="Schijlen E."/>
            <person name="Repin R."/>
            <person name="Schilthuizen M."/>
            <person name="Schranz E."/>
            <person name="Heidstra R."/>
            <person name="Miyata K."/>
            <person name="Fedorova E."/>
            <person name="Kohlen W."/>
            <person name="Bisseling T."/>
            <person name="Smit S."/>
            <person name="Geurts R."/>
        </authorList>
    </citation>
    <scope>NUCLEOTIDE SEQUENCE [LARGE SCALE GENOMIC DNA]</scope>
    <source>
        <strain evidence="2">cv. WU1-14</strain>
    </source>
</reference>
<comment type="caution">
    <text evidence="1">The sequence shown here is derived from an EMBL/GenBank/DDBJ whole genome shotgun (WGS) entry which is preliminary data.</text>
</comment>
<feature type="non-terminal residue" evidence="1">
    <location>
        <position position="1"/>
    </location>
</feature>
<protein>
    <submittedName>
        <fullName evidence="1">Uncharacterized protein</fullName>
    </submittedName>
</protein>
<sequence length="91" mass="9964">GRGYSKNIGDVETSPTLPKLGRIDIRWRNGDQKTDAVVELSSGRISVLRRQNEVATVAIASSVAGRGYGAACRVVRWSEQLRMNRTIGMGF</sequence>
<dbReference type="AlphaFoldDB" id="A0A2P5E540"/>
<proteinExistence type="predicted"/>
<dbReference type="Proteomes" id="UP000237105">
    <property type="component" value="Unassembled WGS sequence"/>
</dbReference>
<keyword evidence="2" id="KW-1185">Reference proteome</keyword>
<name>A0A2P5E540_PARAD</name>
<evidence type="ECO:0000313" key="2">
    <source>
        <dbReference type="Proteomes" id="UP000237105"/>
    </source>
</evidence>
<accession>A0A2P5E540</accession>
<dbReference type="EMBL" id="JXTB01000001">
    <property type="protein sequence ID" value="PON80656.1"/>
    <property type="molecule type" value="Genomic_DNA"/>
</dbReference>
<organism evidence="1 2">
    <name type="scientific">Parasponia andersonii</name>
    <name type="common">Sponia andersonii</name>
    <dbReference type="NCBI Taxonomy" id="3476"/>
    <lineage>
        <taxon>Eukaryota</taxon>
        <taxon>Viridiplantae</taxon>
        <taxon>Streptophyta</taxon>
        <taxon>Embryophyta</taxon>
        <taxon>Tracheophyta</taxon>
        <taxon>Spermatophyta</taxon>
        <taxon>Magnoliopsida</taxon>
        <taxon>eudicotyledons</taxon>
        <taxon>Gunneridae</taxon>
        <taxon>Pentapetalae</taxon>
        <taxon>rosids</taxon>
        <taxon>fabids</taxon>
        <taxon>Rosales</taxon>
        <taxon>Cannabaceae</taxon>
        <taxon>Parasponia</taxon>
    </lineage>
</organism>